<dbReference type="Proteomes" id="UP000034246">
    <property type="component" value="Unassembled WGS sequence"/>
</dbReference>
<accession>A0A0G0N0J9</accession>
<evidence type="ECO:0000256" key="1">
    <source>
        <dbReference type="SAM" id="MobiDB-lite"/>
    </source>
</evidence>
<dbReference type="STRING" id="1618550.UT39_C0028G0003"/>
<sequence>MKYKIVAFFSFLFLVAVISYLFSGQKLLQSSLELNNQITSSTPTIPPTQTGKQPNSETSQGKSPEIPLDIINGFSVHVYADNLRNPRDLQFTPGGTLLVSNPNSNNVYALPDKNKNGVADEKKVIISNENHVHGLAFYQDYLYIADTTQVVRYMWDEQKLSASFDKVLLTLPRNSNHNNRTIVFNNQGQMFVSLGSTCNVCIETPQSGGSVMVSDTDGNNPQIFATGLRNAPFMAINPKNEELWATEMGRDNLGDNIPPDEINIVHLNKNYGWPYCFGDKVHDDTFDPLNTHRCDNTQPPVYEIPAHSAPLGLVFINSPQFPNDWQGDLLVAYHGSWNRSVPAGYKVVHLKVNSNEIASSDDFLTGFAPASTPKVPGNSANAAKNRPVDLTFDNSGNLYLSDDKGGNIYIIQKDQ</sequence>
<feature type="region of interest" description="Disordered" evidence="1">
    <location>
        <begin position="39"/>
        <end position="62"/>
    </location>
</feature>
<dbReference type="PANTHER" id="PTHR19328">
    <property type="entry name" value="HEDGEHOG-INTERACTING PROTEIN"/>
    <property type="match status" value="1"/>
</dbReference>
<dbReference type="SUPFAM" id="SSF50952">
    <property type="entry name" value="Soluble quinoprotein glucose dehydrogenase"/>
    <property type="match status" value="1"/>
</dbReference>
<protein>
    <submittedName>
        <fullName evidence="3">NHL repeat containing protein</fullName>
    </submittedName>
</protein>
<dbReference type="EMBL" id="LBWP01000028">
    <property type="protein sequence ID" value="KKR09769.1"/>
    <property type="molecule type" value="Genomic_DNA"/>
</dbReference>
<evidence type="ECO:0000313" key="3">
    <source>
        <dbReference type="EMBL" id="KKR09769.1"/>
    </source>
</evidence>
<dbReference type="InterPro" id="IPR054539">
    <property type="entry name" value="Beta-prop_PDH"/>
</dbReference>
<dbReference type="InterPro" id="IPR011041">
    <property type="entry name" value="Quinoprot_gluc/sorb_DH_b-prop"/>
</dbReference>
<dbReference type="Pfam" id="PF22807">
    <property type="entry name" value="TrAA12"/>
    <property type="match status" value="1"/>
</dbReference>
<dbReference type="Gene3D" id="2.120.10.30">
    <property type="entry name" value="TolB, C-terminal domain"/>
    <property type="match status" value="1"/>
</dbReference>
<organism evidence="3 4">
    <name type="scientific">Candidatus Woesebacteria bacterium GW2011_GWA1_39_21</name>
    <dbReference type="NCBI Taxonomy" id="1618550"/>
    <lineage>
        <taxon>Bacteria</taxon>
        <taxon>Candidatus Woeseibacteriota</taxon>
    </lineage>
</organism>
<feature type="compositionally biased region" description="Low complexity" evidence="1">
    <location>
        <begin position="39"/>
        <end position="50"/>
    </location>
</feature>
<feature type="compositionally biased region" description="Polar residues" evidence="1">
    <location>
        <begin position="51"/>
        <end position="62"/>
    </location>
</feature>
<dbReference type="PANTHER" id="PTHR19328:SF53">
    <property type="entry name" value="MEMBRANE PROTEIN"/>
    <property type="match status" value="1"/>
</dbReference>
<proteinExistence type="predicted"/>
<evidence type="ECO:0000313" key="4">
    <source>
        <dbReference type="Proteomes" id="UP000034246"/>
    </source>
</evidence>
<feature type="domain" description="Pyrroloquinoline quinone-dependent pyranose dehydrogenase beta-propeller" evidence="2">
    <location>
        <begin position="70"/>
        <end position="413"/>
    </location>
</feature>
<comment type="caution">
    <text evidence="3">The sequence shown here is derived from an EMBL/GenBank/DDBJ whole genome shotgun (WGS) entry which is preliminary data.</text>
</comment>
<gene>
    <name evidence="3" type="ORF">UT39_C0028G0003</name>
</gene>
<evidence type="ECO:0000259" key="2">
    <source>
        <dbReference type="Pfam" id="PF22807"/>
    </source>
</evidence>
<dbReference type="AlphaFoldDB" id="A0A0G0N0J9"/>
<reference evidence="3 4" key="1">
    <citation type="journal article" date="2015" name="Nature">
        <title>rRNA introns, odd ribosomes, and small enigmatic genomes across a large radiation of phyla.</title>
        <authorList>
            <person name="Brown C.T."/>
            <person name="Hug L.A."/>
            <person name="Thomas B.C."/>
            <person name="Sharon I."/>
            <person name="Castelle C.J."/>
            <person name="Singh A."/>
            <person name="Wilkins M.J."/>
            <person name="Williams K.H."/>
            <person name="Banfield J.F."/>
        </authorList>
    </citation>
    <scope>NUCLEOTIDE SEQUENCE [LARGE SCALE GENOMIC DNA]</scope>
</reference>
<name>A0A0G0N0J9_9BACT</name>
<dbReference type="InterPro" id="IPR011042">
    <property type="entry name" value="6-blade_b-propeller_TolB-like"/>
</dbReference>